<dbReference type="EMBL" id="PZQS01000004">
    <property type="protein sequence ID" value="PVD31459.1"/>
    <property type="molecule type" value="Genomic_DNA"/>
</dbReference>
<evidence type="ECO:0000313" key="4">
    <source>
        <dbReference type="Proteomes" id="UP000245119"/>
    </source>
</evidence>
<feature type="domain" description="Chitin-binding type-2" evidence="2">
    <location>
        <begin position="33"/>
        <end position="88"/>
    </location>
</feature>
<protein>
    <recommendedName>
        <fullName evidence="2">Chitin-binding type-2 domain-containing protein</fullName>
    </recommendedName>
</protein>
<dbReference type="Proteomes" id="UP000245119">
    <property type="component" value="Linkage Group LG4"/>
</dbReference>
<dbReference type="AlphaFoldDB" id="A0A2T7PDH7"/>
<dbReference type="InterPro" id="IPR002557">
    <property type="entry name" value="Chitin-bd_dom"/>
</dbReference>
<comment type="caution">
    <text evidence="3">The sequence shown here is derived from an EMBL/GenBank/DDBJ whole genome shotgun (WGS) entry which is preliminary data.</text>
</comment>
<accession>A0A2T7PDH7</accession>
<organism evidence="3 4">
    <name type="scientific">Pomacea canaliculata</name>
    <name type="common">Golden apple snail</name>
    <dbReference type="NCBI Taxonomy" id="400727"/>
    <lineage>
        <taxon>Eukaryota</taxon>
        <taxon>Metazoa</taxon>
        <taxon>Spiralia</taxon>
        <taxon>Lophotrochozoa</taxon>
        <taxon>Mollusca</taxon>
        <taxon>Gastropoda</taxon>
        <taxon>Caenogastropoda</taxon>
        <taxon>Architaenioglossa</taxon>
        <taxon>Ampullarioidea</taxon>
        <taxon>Ampullariidae</taxon>
        <taxon>Pomacea</taxon>
    </lineage>
</organism>
<dbReference type="GO" id="GO:0008061">
    <property type="term" value="F:chitin binding"/>
    <property type="evidence" value="ECO:0007669"/>
    <property type="project" value="InterPro"/>
</dbReference>
<dbReference type="OrthoDB" id="6020543at2759"/>
<proteinExistence type="predicted"/>
<sequence>MLTKLVVAFLFVCTARVIECEQVVYGYNVHLSTFDCTGQSDGIVEIGCDGYAECRSHQLVKTLCTDAEVFNRDARRCDPATATTSCTHYNICETLADGKYADVTNGCQSYYTCFRQIFYGHNYCPGGLVFDQQNQICNWASNVVFPCGTKTA</sequence>
<name>A0A2T7PDH7_POMCA</name>
<evidence type="ECO:0000313" key="3">
    <source>
        <dbReference type="EMBL" id="PVD31459.1"/>
    </source>
</evidence>
<dbReference type="Pfam" id="PF01607">
    <property type="entry name" value="CBM_14"/>
    <property type="match status" value="2"/>
</dbReference>
<keyword evidence="1" id="KW-0732">Signal</keyword>
<feature type="chain" id="PRO_5015575566" description="Chitin-binding type-2 domain-containing protein" evidence="1">
    <location>
        <begin position="21"/>
        <end position="152"/>
    </location>
</feature>
<feature type="domain" description="Chitin-binding type-2" evidence="2">
    <location>
        <begin position="89"/>
        <end position="149"/>
    </location>
</feature>
<dbReference type="Gene3D" id="2.170.140.10">
    <property type="entry name" value="Chitin binding domain"/>
    <property type="match status" value="1"/>
</dbReference>
<gene>
    <name evidence="3" type="ORF">C0Q70_06871</name>
</gene>
<feature type="signal peptide" evidence="1">
    <location>
        <begin position="1"/>
        <end position="20"/>
    </location>
</feature>
<dbReference type="InterPro" id="IPR036508">
    <property type="entry name" value="Chitin-bd_dom_sf"/>
</dbReference>
<reference evidence="3 4" key="1">
    <citation type="submission" date="2018-04" db="EMBL/GenBank/DDBJ databases">
        <title>The genome of golden apple snail Pomacea canaliculata provides insight into stress tolerance and invasive adaptation.</title>
        <authorList>
            <person name="Liu C."/>
            <person name="Liu B."/>
            <person name="Ren Y."/>
            <person name="Zhang Y."/>
            <person name="Wang H."/>
            <person name="Li S."/>
            <person name="Jiang F."/>
            <person name="Yin L."/>
            <person name="Zhang G."/>
            <person name="Qian W."/>
            <person name="Fan W."/>
        </authorList>
    </citation>
    <scope>NUCLEOTIDE SEQUENCE [LARGE SCALE GENOMIC DNA]</scope>
    <source>
        <strain evidence="3">SZHN2017</strain>
        <tissue evidence="3">Muscle</tissue>
    </source>
</reference>
<dbReference type="SUPFAM" id="SSF57625">
    <property type="entry name" value="Invertebrate chitin-binding proteins"/>
    <property type="match status" value="2"/>
</dbReference>
<evidence type="ECO:0000256" key="1">
    <source>
        <dbReference type="SAM" id="SignalP"/>
    </source>
</evidence>
<evidence type="ECO:0000259" key="2">
    <source>
        <dbReference type="PROSITE" id="PS50940"/>
    </source>
</evidence>
<keyword evidence="4" id="KW-1185">Reference proteome</keyword>
<dbReference type="GO" id="GO:0005576">
    <property type="term" value="C:extracellular region"/>
    <property type="evidence" value="ECO:0007669"/>
    <property type="project" value="InterPro"/>
</dbReference>
<dbReference type="SMART" id="SM00494">
    <property type="entry name" value="ChtBD2"/>
    <property type="match status" value="2"/>
</dbReference>
<dbReference type="OMA" id="CKSYGVC"/>
<dbReference type="PROSITE" id="PS50940">
    <property type="entry name" value="CHIT_BIND_II"/>
    <property type="match status" value="2"/>
</dbReference>